<evidence type="ECO:0000256" key="1">
    <source>
        <dbReference type="SAM" id="MobiDB-lite"/>
    </source>
</evidence>
<dbReference type="EMBL" id="CP040916">
    <property type="protein sequence ID" value="QDQ13272.1"/>
    <property type="molecule type" value="Genomic_DNA"/>
</dbReference>
<evidence type="ECO:0000313" key="2">
    <source>
        <dbReference type="EMBL" id="QDQ13272.1"/>
    </source>
</evidence>
<organism evidence="2 3">
    <name type="scientific">Streptomyces spectabilis</name>
    <dbReference type="NCBI Taxonomy" id="68270"/>
    <lineage>
        <taxon>Bacteria</taxon>
        <taxon>Bacillati</taxon>
        <taxon>Actinomycetota</taxon>
        <taxon>Actinomycetes</taxon>
        <taxon>Kitasatosporales</taxon>
        <taxon>Streptomycetaceae</taxon>
        <taxon>Streptomyces</taxon>
    </lineage>
</organism>
<evidence type="ECO:0000313" key="3">
    <source>
        <dbReference type="Proteomes" id="UP000316806"/>
    </source>
</evidence>
<protein>
    <submittedName>
        <fullName evidence="2">Uncharacterized protein</fullName>
    </submittedName>
</protein>
<proteinExistence type="predicted"/>
<reference evidence="2 3" key="1">
    <citation type="journal article" date="2019" name="J. Ind. Microbiol. Biotechnol.">
        <title>The complete genomic sequence of Streptomyces spectabilis NRRL-2792 and identification of secondary metabolite biosynthetic gene clusters.</title>
        <authorList>
            <person name="Sinha A."/>
            <person name="Phillips-Salemka S."/>
            <person name="Niraula T.A."/>
            <person name="Short K.A."/>
            <person name="Niraula N.P."/>
        </authorList>
    </citation>
    <scope>NUCLEOTIDE SEQUENCE [LARGE SCALE GENOMIC DNA]</scope>
    <source>
        <strain evidence="2 3">NRRL 2792</strain>
    </source>
</reference>
<dbReference type="RefSeq" id="WP_144320543.1">
    <property type="nucleotide sequence ID" value="NZ_CP040916.1"/>
</dbReference>
<sequence>MSDQGNGVDTDGGSHVSINTISGGSQAFGKDGIAVSSNSTTVVASPEQADLLASVRRLRRDLEQGERAEEDEVLDAELADVEGEIARTGRSGAERLARVRDRLAQYAPATATAASVTAVLQALAQLPQLPG</sequence>
<dbReference type="Proteomes" id="UP000316806">
    <property type="component" value="Chromosome"/>
</dbReference>
<name>A0A516RC93_STRST</name>
<feature type="region of interest" description="Disordered" evidence="1">
    <location>
        <begin position="1"/>
        <end position="21"/>
    </location>
</feature>
<gene>
    <name evidence="2" type="ORF">FH965_24105</name>
</gene>
<accession>A0A516RC93</accession>
<dbReference type="AlphaFoldDB" id="A0A516RC93"/>